<dbReference type="AlphaFoldDB" id="D5AD43"/>
<keyword evidence="1" id="KW-1133">Transmembrane helix</keyword>
<name>D5AD43_PICSI</name>
<evidence type="ECO:0000256" key="1">
    <source>
        <dbReference type="SAM" id="Phobius"/>
    </source>
</evidence>
<dbReference type="EMBL" id="BT124193">
    <property type="protein sequence ID" value="ADE77462.1"/>
    <property type="molecule type" value="mRNA"/>
</dbReference>
<evidence type="ECO:0000313" key="2">
    <source>
        <dbReference type="EMBL" id="ADE77462.1"/>
    </source>
</evidence>
<proteinExistence type="evidence at transcript level"/>
<keyword evidence="1" id="KW-0472">Membrane</keyword>
<protein>
    <submittedName>
        <fullName evidence="2">Uncharacterized protein</fullName>
    </submittedName>
</protein>
<organism evidence="2">
    <name type="scientific">Picea sitchensis</name>
    <name type="common">Sitka spruce</name>
    <name type="synonym">Pinus sitchensis</name>
    <dbReference type="NCBI Taxonomy" id="3332"/>
    <lineage>
        <taxon>Eukaryota</taxon>
        <taxon>Viridiplantae</taxon>
        <taxon>Streptophyta</taxon>
        <taxon>Embryophyta</taxon>
        <taxon>Tracheophyta</taxon>
        <taxon>Spermatophyta</taxon>
        <taxon>Pinopsida</taxon>
        <taxon>Pinidae</taxon>
        <taxon>Conifers I</taxon>
        <taxon>Pinales</taxon>
        <taxon>Pinaceae</taxon>
        <taxon>Picea</taxon>
    </lineage>
</organism>
<reference evidence="2" key="1">
    <citation type="submission" date="2010-04" db="EMBL/GenBank/DDBJ databases">
        <authorList>
            <person name="Reid K.E."/>
            <person name="Liao N."/>
            <person name="Chan S."/>
            <person name="Docking R."/>
            <person name="Taylor G."/>
            <person name="Moore R."/>
            <person name="Mayo M."/>
            <person name="Munro S."/>
            <person name="King J."/>
            <person name="Yanchuk A."/>
            <person name="Holt R."/>
            <person name="Jones S."/>
            <person name="Marra M."/>
            <person name="Ritland C.E."/>
            <person name="Ritland K."/>
            <person name="Bohlmann J."/>
        </authorList>
    </citation>
    <scope>NUCLEOTIDE SEQUENCE</scope>
    <source>
        <tissue evidence="2">Bud</tissue>
    </source>
</reference>
<accession>D5AD43</accession>
<feature type="transmembrane region" description="Helical" evidence="1">
    <location>
        <begin position="104"/>
        <end position="127"/>
    </location>
</feature>
<keyword evidence="1" id="KW-0812">Transmembrane</keyword>
<sequence length="162" mass="18734">MSSECLWDGTFSPGEFQVAAMNLIDKWAMCCSTSRPWRWEPCPKLPWGASHDAKGYLSLEDVLFKSQKSNIVSLKARMNLRRAMSLQIRLHWFRVLIMSPTSTLSILSTTVLTEFLCSFFVVTVLMGNHWIGNTLRRIFHHILINYSKNQNGHFLQKRSILI</sequence>